<evidence type="ECO:0000256" key="3">
    <source>
        <dbReference type="ARBA" id="ARBA00022801"/>
    </source>
</evidence>
<name>A0ABU4JWH1_9CLOT</name>
<dbReference type="RefSeq" id="WP_318798779.1">
    <property type="nucleotide sequence ID" value="NZ_JARUJP010000020.1"/>
</dbReference>
<keyword evidence="3" id="KW-0378">Hydrolase</keyword>
<gene>
    <name evidence="10" type="ORF">P8V03_14985</name>
</gene>
<dbReference type="PANTHER" id="PTHR43788">
    <property type="entry name" value="DNA2/NAM7 HELICASE FAMILY MEMBER"/>
    <property type="match status" value="1"/>
</dbReference>
<evidence type="ECO:0000259" key="9">
    <source>
        <dbReference type="Pfam" id="PF18741"/>
    </source>
</evidence>
<dbReference type="InterPro" id="IPR050534">
    <property type="entry name" value="Coronavir_polyprotein_1ab"/>
</dbReference>
<feature type="domain" description="DNA2/NAM7 helicase helicase" evidence="7">
    <location>
        <begin position="860"/>
        <end position="991"/>
    </location>
</feature>
<dbReference type="EMBL" id="JARUJP010000020">
    <property type="protein sequence ID" value="MDW8802452.1"/>
    <property type="molecule type" value="Genomic_DNA"/>
</dbReference>
<dbReference type="InterPro" id="IPR047187">
    <property type="entry name" value="SF1_C_Upf1"/>
</dbReference>
<reference evidence="10 11" key="1">
    <citation type="submission" date="2023-04" db="EMBL/GenBank/DDBJ databases">
        <title>Clostridium tannerae sp. nov., isolated from the fecal material of an alpaca.</title>
        <authorList>
            <person name="Miller S."/>
            <person name="Hendry M."/>
            <person name="King J."/>
            <person name="Sankaranarayanan K."/>
            <person name="Lawson P.A."/>
        </authorList>
    </citation>
    <scope>NUCLEOTIDE SEQUENCE [LARGE SCALE GENOMIC DNA]</scope>
    <source>
        <strain evidence="10 11">A1-XYC3</strain>
    </source>
</reference>
<proteinExistence type="inferred from homology"/>
<comment type="caution">
    <text evidence="10">The sequence shown here is derived from an EMBL/GenBank/DDBJ whole genome shotgun (WGS) entry which is preliminary data.</text>
</comment>
<dbReference type="InterPro" id="IPR049468">
    <property type="entry name" value="Restrct_endonuc-II-like_dom"/>
</dbReference>
<evidence type="ECO:0000256" key="2">
    <source>
        <dbReference type="ARBA" id="ARBA00022741"/>
    </source>
</evidence>
<evidence type="ECO:0000256" key="6">
    <source>
        <dbReference type="SAM" id="Coils"/>
    </source>
</evidence>
<keyword evidence="2" id="KW-0547">Nucleotide-binding</keyword>
<evidence type="ECO:0000256" key="5">
    <source>
        <dbReference type="ARBA" id="ARBA00022840"/>
    </source>
</evidence>
<protein>
    <submittedName>
        <fullName evidence="10">AAA domain-containing protein</fullName>
    </submittedName>
</protein>
<organism evidence="10 11">
    <name type="scientific">Clostridium tanneri</name>
    <dbReference type="NCBI Taxonomy" id="3037988"/>
    <lineage>
        <taxon>Bacteria</taxon>
        <taxon>Bacillati</taxon>
        <taxon>Bacillota</taxon>
        <taxon>Clostridia</taxon>
        <taxon>Eubacteriales</taxon>
        <taxon>Clostridiaceae</taxon>
        <taxon>Clostridium</taxon>
    </lineage>
</organism>
<feature type="domain" description="DNA2/NAM7 helicase helicase" evidence="7">
    <location>
        <begin position="273"/>
        <end position="468"/>
    </location>
</feature>
<dbReference type="SUPFAM" id="SSF52540">
    <property type="entry name" value="P-loop containing nucleoside triphosphate hydrolases"/>
    <property type="match status" value="1"/>
</dbReference>
<feature type="domain" description="Restriction endonuclease type II-like" evidence="9">
    <location>
        <begin position="1248"/>
        <end position="1338"/>
    </location>
</feature>
<sequence>MEYRECVKDIFLYLLNVKKLGEKVVKNIWGYDKFYLESQLKKTEGCVINKNPNKKWWVKVGKKSNELYTRLLSLYREIDEGNEDIEIVWGHGLMAWKVADEGILHPILTTKLKLNFNSEKEVFTLNPQHKTLMETDIFSGIDVPNLKSIFEMEGRIREIDLDPRETESIINIFSELTAYLSVDGKVIKQDAFNSNLEIPNHPVIYDCSVFIIKRNNAKLWNKEITNIVRELDRGYPIPKTIKALVKDVKLSEDEQDVKKWNKLNERLFFPLPSNDEQKEIVKRISKNYGVVVQGTPGTGKTHTLANLICHLMANGKRVLVTSETDRALRVLLEKIPEQVRPFCLSILGKDTNSLRELEESIKRTAANLTLDKNKVYKKLEELEMQLKNCKETERFLYNKLDEIEKVENRGFSFQGQNYKVIDAVKWVTKHGNEYSWIEDNVEKEQQIPLNESEFNKLLSLLKEIRKEDMELYDSIAVTVDKLSISDKLCKVVTEFKRLSNKYKEYTSNIEGWRVPDNNRCNYDGILNLLKQCRSKIEELENDMFEGILSNYSNNKIAYESFNDIARKCNDYMSLLSNIRNRLGNHIVQIPGNVDIYRFNNDLNTLYNNLTLRGRVGRFFRLSHPECNYIIRECRIDGNNIETIEQVSILKLYAQKKIIWRELKALWNNTVKQYGGKIITEVESNLDLLIIEEYIKKLNIMVNWNKNYKSKVISMLGRISAPNNINWYKKDSYDYLISCIEAIRNLDEYDRLKAYIQITKKWLCNNEKLRELYTAVDELDTIKIKHALNKIERVKALKNKFLELNILIEKLQKKCPLTAEKIINNWQYSSILYKDWVNAWRWAKWNSLLKGINDIDIENIENSIDQEKDKERKIIEEIVAKRTLYNQILKTTEREKKSLFAWMQAMKKLGRGTGKSALEYRKIAQKEMEECKDTIPVWIMPLNAVIENISLSCNLFDVIIIDESSQSNIFSICALARAEKAVIVGDDKQLSPEPIGINYEQVEALISRYLKKIPNNELFDLHTSLYNTALRVFPNRLILKEHFRCLPEIINFSNETCYSKSINSLRHAGYREGLKPPVMAIKVDGGYRDKYKPINVLEAECLVNKMVECCKDKRYSGMTFGVISLLGESQSCLIEEMIREKLGQDEIAKRKISCGDAYSFQGDERDVMFLSMVVSNNVKFTSLTKDSDIRRFNVATTRAKNQMWLFHSIDLKDLKVDCVRYSLLNYCLNHKSQPIKGNNLGLYFKSNLQKDVYEMLIKRGYSVIPKVNLGTYKVDFIIRSERNEAAIICEGEGSYSSSRKESIEEKLELKRMGWDIFRIRGCEFYYNPEETMEMLSRKLRSIGIEQDEVKNDVRNNLKIV</sequence>
<feature type="domain" description="DNA2/NAM7 helicase-like C-terminal" evidence="8">
    <location>
        <begin position="1023"/>
        <end position="1204"/>
    </location>
</feature>
<keyword evidence="11" id="KW-1185">Reference proteome</keyword>
<dbReference type="InterPro" id="IPR027417">
    <property type="entry name" value="P-loop_NTPase"/>
</dbReference>
<accession>A0ABU4JWH1</accession>
<dbReference type="Pfam" id="PF13087">
    <property type="entry name" value="AAA_12"/>
    <property type="match status" value="1"/>
</dbReference>
<evidence type="ECO:0000259" key="7">
    <source>
        <dbReference type="Pfam" id="PF13086"/>
    </source>
</evidence>
<keyword evidence="6" id="KW-0175">Coiled coil</keyword>
<dbReference type="Proteomes" id="UP001281656">
    <property type="component" value="Unassembled WGS sequence"/>
</dbReference>
<evidence type="ECO:0000256" key="1">
    <source>
        <dbReference type="ARBA" id="ARBA00007913"/>
    </source>
</evidence>
<keyword evidence="5" id="KW-0067">ATP-binding</keyword>
<dbReference type="InterPro" id="IPR041679">
    <property type="entry name" value="DNA2/NAM7-like_C"/>
</dbReference>
<dbReference type="PANTHER" id="PTHR43788:SF8">
    <property type="entry name" value="DNA-BINDING PROTEIN SMUBP-2"/>
    <property type="match status" value="1"/>
</dbReference>
<dbReference type="Gene3D" id="3.40.960.10">
    <property type="entry name" value="VSR Endonuclease"/>
    <property type="match status" value="1"/>
</dbReference>
<dbReference type="Pfam" id="PF18741">
    <property type="entry name" value="MTES_1575"/>
    <property type="match status" value="1"/>
</dbReference>
<evidence type="ECO:0000313" key="10">
    <source>
        <dbReference type="EMBL" id="MDW8802452.1"/>
    </source>
</evidence>
<evidence type="ECO:0000256" key="4">
    <source>
        <dbReference type="ARBA" id="ARBA00022806"/>
    </source>
</evidence>
<evidence type="ECO:0000313" key="11">
    <source>
        <dbReference type="Proteomes" id="UP001281656"/>
    </source>
</evidence>
<dbReference type="CDD" id="cd18808">
    <property type="entry name" value="SF1_C_Upf1"/>
    <property type="match status" value="1"/>
</dbReference>
<comment type="similarity">
    <text evidence="1">Belongs to the DNA2/NAM7 helicase family.</text>
</comment>
<dbReference type="Pfam" id="PF13086">
    <property type="entry name" value="AAA_11"/>
    <property type="match status" value="2"/>
</dbReference>
<keyword evidence="4" id="KW-0347">Helicase</keyword>
<dbReference type="Gene3D" id="3.40.50.300">
    <property type="entry name" value="P-loop containing nucleotide triphosphate hydrolases"/>
    <property type="match status" value="3"/>
</dbReference>
<evidence type="ECO:0000259" key="8">
    <source>
        <dbReference type="Pfam" id="PF13087"/>
    </source>
</evidence>
<feature type="coiled-coil region" evidence="6">
    <location>
        <begin position="354"/>
        <end position="399"/>
    </location>
</feature>
<dbReference type="InterPro" id="IPR041677">
    <property type="entry name" value="DNA2/NAM7_AAA_11"/>
</dbReference>